<protein>
    <submittedName>
        <fullName evidence="1">Uncharacterized protein</fullName>
    </submittedName>
</protein>
<organism evidence="1 2">
    <name type="scientific">Didymella heteroderae</name>
    <dbReference type="NCBI Taxonomy" id="1769908"/>
    <lineage>
        <taxon>Eukaryota</taxon>
        <taxon>Fungi</taxon>
        <taxon>Dikarya</taxon>
        <taxon>Ascomycota</taxon>
        <taxon>Pezizomycotina</taxon>
        <taxon>Dothideomycetes</taxon>
        <taxon>Pleosporomycetidae</taxon>
        <taxon>Pleosporales</taxon>
        <taxon>Pleosporineae</taxon>
        <taxon>Didymellaceae</taxon>
        <taxon>Didymella</taxon>
    </lineage>
</organism>
<keyword evidence="2" id="KW-1185">Reference proteome</keyword>
<accession>A0A9P4WRG3</accession>
<evidence type="ECO:0000313" key="2">
    <source>
        <dbReference type="Proteomes" id="UP000758155"/>
    </source>
</evidence>
<sequence length="256" mass="28982">MALLMEGLNSNKTASVEFADNDTNSDFKVEAIVGVLDLLIKMVPNLALSWSRQENEDYRSKNMERLLLELGYSTMHTCAYRLSVRLELSYVLMGGVRRMLLPPLIIGGQSGEDKAKGSIAQCAYDAITLCVDSAMFAQGDEDRWLQQRYGLNRVEVWKALVQGFAHWYMHRSQEFQTIIELYLKDGLMTENDYPTIVFTSGAALLANQLYHTGMLLLLQQKPRFADEPSQNTPAMSNLWHAHRICGIAIQNDIPAW</sequence>
<dbReference type="OrthoDB" id="4475584at2759"/>
<dbReference type="AlphaFoldDB" id="A0A9P4WRG3"/>
<proteinExistence type="predicted"/>
<dbReference type="EMBL" id="SWKV01000029">
    <property type="protein sequence ID" value="KAF3039727.1"/>
    <property type="molecule type" value="Genomic_DNA"/>
</dbReference>
<gene>
    <name evidence="1" type="ORF">E8E12_005764</name>
</gene>
<comment type="caution">
    <text evidence="1">The sequence shown here is derived from an EMBL/GenBank/DDBJ whole genome shotgun (WGS) entry which is preliminary data.</text>
</comment>
<reference evidence="1" key="1">
    <citation type="submission" date="2019-04" db="EMBL/GenBank/DDBJ databases">
        <title>Sequencing of skin fungus with MAO and IRED activity.</title>
        <authorList>
            <person name="Marsaioli A.J."/>
            <person name="Bonatto J.M.C."/>
            <person name="Reis Junior O."/>
        </authorList>
    </citation>
    <scope>NUCLEOTIDE SEQUENCE</scope>
    <source>
        <strain evidence="1">28M1</strain>
    </source>
</reference>
<evidence type="ECO:0000313" key="1">
    <source>
        <dbReference type="EMBL" id="KAF3039727.1"/>
    </source>
</evidence>
<dbReference type="Proteomes" id="UP000758155">
    <property type="component" value="Unassembled WGS sequence"/>
</dbReference>
<name>A0A9P4WRG3_9PLEO</name>